<dbReference type="OrthoDB" id="7391519at2759"/>
<proteinExistence type="predicted"/>
<sequence length="93" mass="10726">MASETWDPMANQTTPTPSEDDNQQLTDHPNTLSLFQLSCHNRYDSTLSVLNTELTYVALLLQEPWTNPYNWLPPAHKNWHRSTPRSTPTNCNE</sequence>
<gene>
    <name evidence="2" type="ORF">O181_104411</name>
</gene>
<organism evidence="2 3">
    <name type="scientific">Austropuccinia psidii MF-1</name>
    <dbReference type="NCBI Taxonomy" id="1389203"/>
    <lineage>
        <taxon>Eukaryota</taxon>
        <taxon>Fungi</taxon>
        <taxon>Dikarya</taxon>
        <taxon>Basidiomycota</taxon>
        <taxon>Pucciniomycotina</taxon>
        <taxon>Pucciniomycetes</taxon>
        <taxon>Pucciniales</taxon>
        <taxon>Sphaerophragmiaceae</taxon>
        <taxon>Austropuccinia</taxon>
    </lineage>
</organism>
<name>A0A9Q3PLD0_9BASI</name>
<evidence type="ECO:0000313" key="2">
    <source>
        <dbReference type="EMBL" id="MBW0564696.1"/>
    </source>
</evidence>
<feature type="region of interest" description="Disordered" evidence="1">
    <location>
        <begin position="1"/>
        <end position="29"/>
    </location>
</feature>
<dbReference type="AlphaFoldDB" id="A0A9Q3PLD0"/>
<reference evidence="2" key="1">
    <citation type="submission" date="2021-03" db="EMBL/GenBank/DDBJ databases">
        <title>Draft genome sequence of rust myrtle Austropuccinia psidii MF-1, a brazilian biotype.</title>
        <authorList>
            <person name="Quecine M.C."/>
            <person name="Pachon D.M.R."/>
            <person name="Bonatelli M.L."/>
            <person name="Correr F.H."/>
            <person name="Franceschini L.M."/>
            <person name="Leite T.F."/>
            <person name="Margarido G.R.A."/>
            <person name="Almeida C.A."/>
            <person name="Ferrarezi J.A."/>
            <person name="Labate C.A."/>
        </authorList>
    </citation>
    <scope>NUCLEOTIDE SEQUENCE</scope>
    <source>
        <strain evidence="2">MF-1</strain>
    </source>
</reference>
<evidence type="ECO:0000256" key="1">
    <source>
        <dbReference type="SAM" id="MobiDB-lite"/>
    </source>
</evidence>
<feature type="compositionally biased region" description="Polar residues" evidence="1">
    <location>
        <begin position="10"/>
        <end position="29"/>
    </location>
</feature>
<accession>A0A9Q3PLD0</accession>
<dbReference type="EMBL" id="AVOT02076210">
    <property type="protein sequence ID" value="MBW0564696.1"/>
    <property type="molecule type" value="Genomic_DNA"/>
</dbReference>
<keyword evidence="3" id="KW-1185">Reference proteome</keyword>
<protein>
    <submittedName>
        <fullName evidence="2">Uncharacterized protein</fullName>
    </submittedName>
</protein>
<dbReference type="Proteomes" id="UP000765509">
    <property type="component" value="Unassembled WGS sequence"/>
</dbReference>
<evidence type="ECO:0000313" key="3">
    <source>
        <dbReference type="Proteomes" id="UP000765509"/>
    </source>
</evidence>
<comment type="caution">
    <text evidence="2">The sequence shown here is derived from an EMBL/GenBank/DDBJ whole genome shotgun (WGS) entry which is preliminary data.</text>
</comment>